<protein>
    <submittedName>
        <fullName evidence="1">824_t:CDS:1</fullName>
    </submittedName>
</protein>
<reference evidence="1" key="1">
    <citation type="submission" date="2021-06" db="EMBL/GenBank/DDBJ databases">
        <authorList>
            <person name="Kallberg Y."/>
            <person name="Tangrot J."/>
            <person name="Rosling A."/>
        </authorList>
    </citation>
    <scope>NUCLEOTIDE SEQUENCE</scope>
    <source>
        <strain evidence="1">MA461A</strain>
    </source>
</reference>
<comment type="caution">
    <text evidence="1">The sequence shown here is derived from an EMBL/GenBank/DDBJ whole genome shotgun (WGS) entry which is preliminary data.</text>
</comment>
<sequence>AYELYLEQIKVHETSYPLSLAVDVLQAYHPDLFYNYFAITYSQKTNDTYRVLVTATDYNTARAAAKDIVFSCCHNNDLLDPKEIIAKRTDLNFDISLPRSIYTLGPKQLADTGVGSSTNTYILIPQQLEFPSSPISEIPYYYTREPTPPPQQNRFLRLLQQTFSPATRTTAPPLPPNSRPANWLKEFRRAATANKCSATRKLQLAPVYLNE</sequence>
<feature type="non-terminal residue" evidence="1">
    <location>
        <position position="211"/>
    </location>
</feature>
<organism evidence="1 2">
    <name type="scientific">Racocetra persica</name>
    <dbReference type="NCBI Taxonomy" id="160502"/>
    <lineage>
        <taxon>Eukaryota</taxon>
        <taxon>Fungi</taxon>
        <taxon>Fungi incertae sedis</taxon>
        <taxon>Mucoromycota</taxon>
        <taxon>Glomeromycotina</taxon>
        <taxon>Glomeromycetes</taxon>
        <taxon>Diversisporales</taxon>
        <taxon>Gigasporaceae</taxon>
        <taxon>Racocetra</taxon>
    </lineage>
</organism>
<evidence type="ECO:0000313" key="2">
    <source>
        <dbReference type="Proteomes" id="UP000789920"/>
    </source>
</evidence>
<name>A0ACA9RZ83_9GLOM</name>
<dbReference type="EMBL" id="CAJVQC010079227">
    <property type="protein sequence ID" value="CAG8816955.1"/>
    <property type="molecule type" value="Genomic_DNA"/>
</dbReference>
<evidence type="ECO:0000313" key="1">
    <source>
        <dbReference type="EMBL" id="CAG8816955.1"/>
    </source>
</evidence>
<accession>A0ACA9RZ83</accession>
<dbReference type="Proteomes" id="UP000789920">
    <property type="component" value="Unassembled WGS sequence"/>
</dbReference>
<gene>
    <name evidence="1" type="ORF">RPERSI_LOCUS24572</name>
</gene>
<proteinExistence type="predicted"/>
<keyword evidence="2" id="KW-1185">Reference proteome</keyword>
<feature type="non-terminal residue" evidence="1">
    <location>
        <position position="1"/>
    </location>
</feature>